<dbReference type="GO" id="GO:0006357">
    <property type="term" value="P:regulation of transcription by RNA polymerase II"/>
    <property type="evidence" value="ECO:0007669"/>
    <property type="project" value="TreeGrafter"/>
</dbReference>
<dbReference type="EMBL" id="JAYMYR010000006">
    <property type="protein sequence ID" value="KAK7357607.1"/>
    <property type="molecule type" value="Genomic_DNA"/>
</dbReference>
<feature type="region of interest" description="Disordered" evidence="1">
    <location>
        <begin position="105"/>
        <end position="142"/>
    </location>
</feature>
<protein>
    <recommendedName>
        <fullName evidence="4">Transcriptional coactivator Hfi1/Transcriptional adapter 1</fullName>
    </recommendedName>
</protein>
<dbReference type="PANTHER" id="PTHR21277:SF44">
    <property type="entry name" value="TRANSCRIPTIONAL REGULATOR OF RNA POLII, SAGA, SUBUNIT"/>
    <property type="match status" value="1"/>
</dbReference>
<dbReference type="Pfam" id="PF12767">
    <property type="entry name" value="SAGA-Tad1"/>
    <property type="match status" value="1"/>
</dbReference>
<sequence>MTIPKRSYSRIDTLELKALIVRKVGLQRADKYFDQLRRLLSSKISKSEFDRICIVIIGRENIPLHNRLIRAILKNACLAKVPPVRGSARAGIAFSVKDSNGLQRGPMQTFGDAFPPSLRRIGPSAARDRRSKGRQNALGPLGKPQFGLASEELICKTLEQQSATELNSLGSRPPISVEEGEEVEQMAGSPSVQSRSPVTAPLGISMNFVRGGRRHSNVSLCSKGYPETCLSNGDLPDTRSLRSRLEQKLEKEGLSVTVDCVNLLNNALDSYLKRLIESFMDLAGSRCGNEQHAQQNRQLAPSSNVLLPRRCMQKATGSACASVSDFRLAMELNPQVLGPDWPIQLEKICIRASEE</sequence>
<dbReference type="AlphaFoldDB" id="A0AAN9MT03"/>
<reference evidence="2 3" key="1">
    <citation type="submission" date="2024-01" db="EMBL/GenBank/DDBJ databases">
        <title>The genomes of 5 underutilized Papilionoideae crops provide insights into root nodulation and disease resistanc.</title>
        <authorList>
            <person name="Jiang F."/>
        </authorList>
    </citation>
    <scope>NUCLEOTIDE SEQUENCE [LARGE SCALE GENOMIC DNA]</scope>
    <source>
        <strain evidence="2">JINMINGXINNONG_FW02</strain>
        <tissue evidence="2">Leaves</tissue>
    </source>
</reference>
<evidence type="ECO:0000313" key="2">
    <source>
        <dbReference type="EMBL" id="KAK7357607.1"/>
    </source>
</evidence>
<gene>
    <name evidence="2" type="ORF">VNO80_16902</name>
</gene>
<keyword evidence="3" id="KW-1185">Reference proteome</keyword>
<evidence type="ECO:0000256" key="1">
    <source>
        <dbReference type="SAM" id="MobiDB-lite"/>
    </source>
</evidence>
<evidence type="ECO:0000313" key="3">
    <source>
        <dbReference type="Proteomes" id="UP001374584"/>
    </source>
</evidence>
<comment type="caution">
    <text evidence="2">The sequence shown here is derived from an EMBL/GenBank/DDBJ whole genome shotgun (WGS) entry which is preliminary data.</text>
</comment>
<name>A0AAN9MT03_PHACN</name>
<evidence type="ECO:0008006" key="4">
    <source>
        <dbReference type="Google" id="ProtNLM"/>
    </source>
</evidence>
<accession>A0AAN9MT03</accession>
<dbReference type="InterPro" id="IPR024738">
    <property type="entry name" value="Hfi1/Tada1"/>
</dbReference>
<dbReference type="PANTHER" id="PTHR21277">
    <property type="entry name" value="TRANSCRIPTIONAL ADAPTER 1"/>
    <property type="match status" value="1"/>
</dbReference>
<proteinExistence type="predicted"/>
<organism evidence="2 3">
    <name type="scientific">Phaseolus coccineus</name>
    <name type="common">Scarlet runner bean</name>
    <name type="synonym">Phaseolus multiflorus</name>
    <dbReference type="NCBI Taxonomy" id="3886"/>
    <lineage>
        <taxon>Eukaryota</taxon>
        <taxon>Viridiplantae</taxon>
        <taxon>Streptophyta</taxon>
        <taxon>Embryophyta</taxon>
        <taxon>Tracheophyta</taxon>
        <taxon>Spermatophyta</taxon>
        <taxon>Magnoliopsida</taxon>
        <taxon>eudicotyledons</taxon>
        <taxon>Gunneridae</taxon>
        <taxon>Pentapetalae</taxon>
        <taxon>rosids</taxon>
        <taxon>fabids</taxon>
        <taxon>Fabales</taxon>
        <taxon>Fabaceae</taxon>
        <taxon>Papilionoideae</taxon>
        <taxon>50 kb inversion clade</taxon>
        <taxon>NPAAA clade</taxon>
        <taxon>indigoferoid/millettioid clade</taxon>
        <taxon>Phaseoleae</taxon>
        <taxon>Phaseolus</taxon>
    </lineage>
</organism>
<dbReference type="Proteomes" id="UP001374584">
    <property type="component" value="Unassembled WGS sequence"/>
</dbReference>
<dbReference type="CDD" id="cd22933">
    <property type="entry name" value="HFD_HFI1"/>
    <property type="match status" value="1"/>
</dbReference>
<dbReference type="GO" id="GO:0003713">
    <property type="term" value="F:transcription coactivator activity"/>
    <property type="evidence" value="ECO:0007669"/>
    <property type="project" value="TreeGrafter"/>
</dbReference>
<dbReference type="GO" id="GO:0000124">
    <property type="term" value="C:SAGA complex"/>
    <property type="evidence" value="ECO:0007669"/>
    <property type="project" value="TreeGrafter"/>
</dbReference>